<dbReference type="GO" id="GO:0019290">
    <property type="term" value="P:siderophore biosynthetic process"/>
    <property type="evidence" value="ECO:0007669"/>
    <property type="project" value="InterPro"/>
</dbReference>
<comment type="pathway">
    <text evidence="1">Siderophore biosynthesis.</text>
</comment>
<dbReference type="OrthoDB" id="9087497at2"/>
<dbReference type="SUPFAM" id="SSF55729">
    <property type="entry name" value="Acyl-CoA N-acyltransferases (Nat)"/>
    <property type="match status" value="1"/>
</dbReference>
<reference evidence="4" key="1">
    <citation type="submission" date="2017-06" db="EMBL/GenBank/DDBJ databases">
        <authorList>
            <person name="Varghese N."/>
            <person name="Submissions S."/>
        </authorList>
    </citation>
    <scope>NUCLEOTIDE SEQUENCE [LARGE SCALE GENOMIC DNA]</scope>
    <source>
        <strain evidence="4">DSM 22348</strain>
    </source>
</reference>
<dbReference type="STRING" id="1215104.GCA_000730585_02130"/>
<dbReference type="Pfam" id="PF13523">
    <property type="entry name" value="Acetyltransf_8"/>
    <property type="match status" value="1"/>
</dbReference>
<dbReference type="GO" id="GO:0016410">
    <property type="term" value="F:N-acyltransferase activity"/>
    <property type="evidence" value="ECO:0007669"/>
    <property type="project" value="TreeGrafter"/>
</dbReference>
<dbReference type="RefSeq" id="WP_042126492.1">
    <property type="nucleotide sequence ID" value="NZ_FZOL01000029.1"/>
</dbReference>
<dbReference type="AlphaFoldDB" id="A0A239KWV7"/>
<dbReference type="EMBL" id="FZOL01000029">
    <property type="protein sequence ID" value="SNT22073.1"/>
    <property type="molecule type" value="Genomic_DNA"/>
</dbReference>
<evidence type="ECO:0000256" key="1">
    <source>
        <dbReference type="ARBA" id="ARBA00004924"/>
    </source>
</evidence>
<dbReference type="PANTHER" id="PTHR31438:SF1">
    <property type="entry name" value="LYSINE N-ACYLTRANSFERASE C17G9.06C-RELATED"/>
    <property type="match status" value="1"/>
</dbReference>
<accession>A0A239KWV7</accession>
<evidence type="ECO:0000259" key="2">
    <source>
        <dbReference type="SMART" id="SM01006"/>
    </source>
</evidence>
<dbReference type="InterPro" id="IPR016181">
    <property type="entry name" value="Acyl_CoA_acyltransferase"/>
</dbReference>
<organism evidence="3 4">
    <name type="scientific">Pseudomonas japonica</name>
    <dbReference type="NCBI Taxonomy" id="256466"/>
    <lineage>
        <taxon>Bacteria</taxon>
        <taxon>Pseudomonadati</taxon>
        <taxon>Pseudomonadota</taxon>
        <taxon>Gammaproteobacteria</taxon>
        <taxon>Pseudomonadales</taxon>
        <taxon>Pseudomonadaceae</taxon>
        <taxon>Pseudomonas</taxon>
    </lineage>
</organism>
<name>A0A239KWV7_9PSED</name>
<dbReference type="InterPro" id="IPR019432">
    <property type="entry name" value="Acyltransferase_MbtK/IucB-like"/>
</dbReference>
<dbReference type="SMART" id="SM01006">
    <property type="entry name" value="AlcB"/>
    <property type="match status" value="1"/>
</dbReference>
<protein>
    <submittedName>
        <fullName evidence="3">Protein N-acetyltransferase, RimJ/RimL family</fullName>
    </submittedName>
</protein>
<keyword evidence="4" id="KW-1185">Reference proteome</keyword>
<dbReference type="Gene3D" id="3.40.630.30">
    <property type="match status" value="1"/>
</dbReference>
<dbReference type="PANTHER" id="PTHR31438">
    <property type="entry name" value="LYSINE N-ACYLTRANSFERASE C17G9.06C-RELATED"/>
    <property type="match status" value="1"/>
</dbReference>
<proteinExistence type="predicted"/>
<evidence type="ECO:0000313" key="3">
    <source>
        <dbReference type="EMBL" id="SNT22073.1"/>
    </source>
</evidence>
<feature type="domain" description="Acyltransferase MbtK/IucB-like conserved" evidence="2">
    <location>
        <begin position="24"/>
        <end position="71"/>
    </location>
</feature>
<evidence type="ECO:0000313" key="4">
    <source>
        <dbReference type="Proteomes" id="UP000198407"/>
    </source>
</evidence>
<sequence>MPSISRQLPGNYALDIKGVSYGLRAVAYPDDLALLHSWMHRPHVVPQWQLDVPVAKLAAHFEVMLADDHQRLYLVMLDERPVGYVEIYEGYRDRLARYYQADINDLGWHLLIGEEDIVGHGHLKPIVVMLSTFIFGHSPATRIVGEPDVRVKAYSVTAEALSYVPQRELPMPEKTAMLYYCVKETFLKSRYYLEHIAETA</sequence>
<keyword evidence="3" id="KW-0808">Transferase</keyword>
<dbReference type="Proteomes" id="UP000198407">
    <property type="component" value="Unassembled WGS sequence"/>
</dbReference>
<gene>
    <name evidence="3" type="ORF">SAMN05444352_12956</name>
</gene>